<dbReference type="GO" id="GO:0015031">
    <property type="term" value="P:protein transport"/>
    <property type="evidence" value="ECO:0007669"/>
    <property type="project" value="UniProtKB-KW"/>
</dbReference>
<gene>
    <name evidence="13" type="ORF">G3I67_08600</name>
</gene>
<dbReference type="CDD" id="cd16326">
    <property type="entry name" value="LolB"/>
    <property type="match status" value="1"/>
</dbReference>
<evidence type="ECO:0000256" key="10">
    <source>
        <dbReference type="ARBA" id="ARBA00023186"/>
    </source>
</evidence>
<name>A0A6B2QXU5_9BURK</name>
<evidence type="ECO:0000256" key="2">
    <source>
        <dbReference type="ARBA" id="ARBA00009696"/>
    </source>
</evidence>
<dbReference type="SUPFAM" id="SSF89392">
    <property type="entry name" value="Prokaryotic lipoproteins and lipoprotein localization factors"/>
    <property type="match status" value="1"/>
</dbReference>
<evidence type="ECO:0000256" key="7">
    <source>
        <dbReference type="ARBA" id="ARBA00022927"/>
    </source>
</evidence>
<keyword evidence="10" id="KW-0143">Chaperone</keyword>
<evidence type="ECO:0000256" key="4">
    <source>
        <dbReference type="ARBA" id="ARBA00016202"/>
    </source>
</evidence>
<keyword evidence="11" id="KW-0998">Cell outer membrane</keyword>
<dbReference type="Pfam" id="PF03550">
    <property type="entry name" value="LolB"/>
    <property type="match status" value="1"/>
</dbReference>
<dbReference type="GO" id="GO:0009279">
    <property type="term" value="C:cell outer membrane"/>
    <property type="evidence" value="ECO:0007669"/>
    <property type="project" value="UniProtKB-SubCell"/>
</dbReference>
<evidence type="ECO:0000256" key="9">
    <source>
        <dbReference type="ARBA" id="ARBA00023139"/>
    </source>
</evidence>
<evidence type="ECO:0000256" key="6">
    <source>
        <dbReference type="ARBA" id="ARBA00022729"/>
    </source>
</evidence>
<dbReference type="RefSeq" id="WP_163654327.1">
    <property type="nucleotide sequence ID" value="NZ_JAAGRN010000005.1"/>
</dbReference>
<dbReference type="EMBL" id="JAAGRN010000005">
    <property type="protein sequence ID" value="NDY83290.1"/>
    <property type="molecule type" value="Genomic_DNA"/>
</dbReference>
<dbReference type="InterPro" id="IPR029046">
    <property type="entry name" value="LolA/LolB/LppX"/>
</dbReference>
<keyword evidence="5" id="KW-0813">Transport</keyword>
<keyword evidence="12 13" id="KW-0449">Lipoprotein</keyword>
<evidence type="ECO:0000256" key="12">
    <source>
        <dbReference type="ARBA" id="ARBA00023288"/>
    </source>
</evidence>
<sequence>MLWIALSIIVAGCATQPPVSTTIAGPDLSRAGRFALKAEQFGKDPEAIQGGFTWNDNGMRLSLDLTNPFGSVLARVVVDRNGATLTRSNGEVLQAATPDALVELVLGQSVPVQGLRDWLRLSMNEQSLAAMSQISRDSEGRVQSFEHHGWRVQRSRFDALGPLLLVMNRQDQSKTISIRLVIDNP</sequence>
<organism evidence="13">
    <name type="scientific">Sheuella amnicola</name>
    <dbReference type="NCBI Taxonomy" id="2707330"/>
    <lineage>
        <taxon>Bacteria</taxon>
        <taxon>Pseudomonadati</taxon>
        <taxon>Pseudomonadota</taxon>
        <taxon>Betaproteobacteria</taxon>
        <taxon>Burkholderiales</taxon>
        <taxon>Alcaligenaceae</taxon>
        <taxon>Sheuella</taxon>
    </lineage>
</organism>
<comment type="similarity">
    <text evidence="2">Belongs to the LolB family.</text>
</comment>
<dbReference type="AlphaFoldDB" id="A0A6B2QXU5"/>
<evidence type="ECO:0000256" key="1">
    <source>
        <dbReference type="ARBA" id="ARBA00004459"/>
    </source>
</evidence>
<accession>A0A6B2QXU5</accession>
<evidence type="ECO:0000256" key="11">
    <source>
        <dbReference type="ARBA" id="ARBA00023237"/>
    </source>
</evidence>
<keyword evidence="8" id="KW-0472">Membrane</keyword>
<comment type="subcellular location">
    <subcellularLocation>
        <location evidence="1">Cell outer membrane</location>
        <topology evidence="1">Lipid-anchor</topology>
    </subcellularLocation>
</comment>
<evidence type="ECO:0000256" key="8">
    <source>
        <dbReference type="ARBA" id="ARBA00023136"/>
    </source>
</evidence>
<protein>
    <recommendedName>
        <fullName evidence="4">Outer-membrane lipoprotein LolB</fullName>
    </recommendedName>
</protein>
<dbReference type="InterPro" id="IPR004565">
    <property type="entry name" value="OM_lipoprot_LolB"/>
</dbReference>
<evidence type="ECO:0000256" key="5">
    <source>
        <dbReference type="ARBA" id="ARBA00022448"/>
    </source>
</evidence>
<comment type="subunit">
    <text evidence="3">Monomer.</text>
</comment>
<keyword evidence="9" id="KW-0564">Palmitate</keyword>
<keyword evidence="7" id="KW-0653">Protein transport</keyword>
<keyword evidence="6" id="KW-0732">Signal</keyword>
<comment type="caution">
    <text evidence="13">The sequence shown here is derived from an EMBL/GenBank/DDBJ whole genome shotgun (WGS) entry which is preliminary data.</text>
</comment>
<dbReference type="Gene3D" id="2.50.20.10">
    <property type="entry name" value="Lipoprotein localisation LolA/LolB/LppX"/>
    <property type="match status" value="1"/>
</dbReference>
<proteinExistence type="inferred from homology"/>
<reference evidence="13" key="1">
    <citation type="submission" date="2020-02" db="EMBL/GenBank/DDBJ databases">
        <authorList>
            <person name="Chen W.-M."/>
        </authorList>
    </citation>
    <scope>NUCLEOTIDE SEQUENCE</scope>
    <source>
        <strain evidence="13">NBD-18</strain>
    </source>
</reference>
<evidence type="ECO:0000256" key="3">
    <source>
        <dbReference type="ARBA" id="ARBA00011245"/>
    </source>
</evidence>
<evidence type="ECO:0000313" key="13">
    <source>
        <dbReference type="EMBL" id="NDY83290.1"/>
    </source>
</evidence>